<keyword evidence="1" id="KW-0695">RNA-directed DNA polymerase</keyword>
<proteinExistence type="predicted"/>
<sequence>MTDNRTMVEMLRAPTEGCAEAIVVPPILAEQFELKHRLINMMTSEQIFGLEKDNPHDHVRWHGKDIQISFVRVPITALLNCTTWTPFTMPSTQQIKTP</sequence>
<dbReference type="GO" id="GO:0003964">
    <property type="term" value="F:RNA-directed DNA polymerase activity"/>
    <property type="evidence" value="ECO:0007669"/>
    <property type="project" value="UniProtKB-KW"/>
</dbReference>
<accession>A0A699VH07</accession>
<reference evidence="1" key="1">
    <citation type="journal article" date="2019" name="Sci. Rep.">
        <title>Draft genome of Tanacetum cinerariifolium, the natural source of mosquito coil.</title>
        <authorList>
            <person name="Yamashiro T."/>
            <person name="Shiraishi A."/>
            <person name="Satake H."/>
            <person name="Nakayama K."/>
        </authorList>
    </citation>
    <scope>NUCLEOTIDE SEQUENCE</scope>
</reference>
<comment type="caution">
    <text evidence="1">The sequence shown here is derived from an EMBL/GenBank/DDBJ whole genome shotgun (WGS) entry which is preliminary data.</text>
</comment>
<gene>
    <name evidence="1" type="ORF">Tci_906784</name>
</gene>
<name>A0A699VH07_TANCI</name>
<dbReference type="EMBL" id="BKCJ011451040">
    <property type="protein sequence ID" value="GFD34815.1"/>
    <property type="molecule type" value="Genomic_DNA"/>
</dbReference>
<protein>
    <submittedName>
        <fullName evidence="1">Reverse transcriptase domain-containing protein</fullName>
    </submittedName>
</protein>
<keyword evidence="1" id="KW-0808">Transferase</keyword>
<organism evidence="1">
    <name type="scientific">Tanacetum cinerariifolium</name>
    <name type="common">Dalmatian daisy</name>
    <name type="synonym">Chrysanthemum cinerariifolium</name>
    <dbReference type="NCBI Taxonomy" id="118510"/>
    <lineage>
        <taxon>Eukaryota</taxon>
        <taxon>Viridiplantae</taxon>
        <taxon>Streptophyta</taxon>
        <taxon>Embryophyta</taxon>
        <taxon>Tracheophyta</taxon>
        <taxon>Spermatophyta</taxon>
        <taxon>Magnoliopsida</taxon>
        <taxon>eudicotyledons</taxon>
        <taxon>Gunneridae</taxon>
        <taxon>Pentapetalae</taxon>
        <taxon>asterids</taxon>
        <taxon>campanulids</taxon>
        <taxon>Asterales</taxon>
        <taxon>Asteraceae</taxon>
        <taxon>Asteroideae</taxon>
        <taxon>Anthemideae</taxon>
        <taxon>Anthemidinae</taxon>
        <taxon>Tanacetum</taxon>
    </lineage>
</organism>
<keyword evidence="1" id="KW-0548">Nucleotidyltransferase</keyword>
<dbReference type="AlphaFoldDB" id="A0A699VH07"/>
<evidence type="ECO:0000313" key="1">
    <source>
        <dbReference type="EMBL" id="GFD34815.1"/>
    </source>
</evidence>